<dbReference type="GO" id="GO:0035097">
    <property type="term" value="C:histone methyltransferase complex"/>
    <property type="evidence" value="ECO:0007669"/>
    <property type="project" value="UniProtKB-ARBA"/>
</dbReference>
<dbReference type="SUPFAM" id="SSF50978">
    <property type="entry name" value="WD40 repeat-like"/>
    <property type="match status" value="2"/>
</dbReference>
<comment type="caution">
    <text evidence="6">The sequence shown here is derived from an EMBL/GenBank/DDBJ whole genome shotgun (WGS) entry which is preliminary data.</text>
</comment>
<feature type="repeat" description="WD" evidence="3">
    <location>
        <begin position="981"/>
        <end position="1022"/>
    </location>
</feature>
<dbReference type="PANTHER" id="PTHR19848:SF8">
    <property type="entry name" value="F-BOX AND WD REPEAT DOMAIN CONTAINING 7"/>
    <property type="match status" value="1"/>
</dbReference>
<feature type="repeat" description="WD" evidence="3">
    <location>
        <begin position="939"/>
        <end position="980"/>
    </location>
</feature>
<feature type="compositionally biased region" description="Low complexity" evidence="4">
    <location>
        <begin position="1399"/>
        <end position="1416"/>
    </location>
</feature>
<accession>A0AA38UDP1</accession>
<feature type="repeat" description="WD" evidence="3">
    <location>
        <begin position="1107"/>
        <end position="1148"/>
    </location>
</feature>
<proteinExistence type="predicted"/>
<dbReference type="FunFam" id="2.130.10.10:FF:000228">
    <property type="entry name" value="COMPASS-like H3K4 histone methylase component WDR5A"/>
    <property type="match status" value="1"/>
</dbReference>
<evidence type="ECO:0000256" key="3">
    <source>
        <dbReference type="PROSITE-ProRule" id="PRU00221"/>
    </source>
</evidence>
<keyword evidence="2" id="KW-0677">Repeat</keyword>
<organism evidence="6 7">
    <name type="scientific">Cladophialophora chaetospira</name>
    <dbReference type="NCBI Taxonomy" id="386627"/>
    <lineage>
        <taxon>Eukaryota</taxon>
        <taxon>Fungi</taxon>
        <taxon>Dikarya</taxon>
        <taxon>Ascomycota</taxon>
        <taxon>Pezizomycotina</taxon>
        <taxon>Eurotiomycetes</taxon>
        <taxon>Chaetothyriomycetidae</taxon>
        <taxon>Chaetothyriales</taxon>
        <taxon>Herpotrichiellaceae</taxon>
        <taxon>Cladophialophora</taxon>
    </lineage>
</organism>
<dbReference type="PRINTS" id="PR00320">
    <property type="entry name" value="GPROTEINBRPT"/>
</dbReference>
<feature type="domain" description="NACHT" evidence="5">
    <location>
        <begin position="352"/>
        <end position="499"/>
    </location>
</feature>
<feature type="repeat" description="WD" evidence="3">
    <location>
        <begin position="897"/>
        <end position="938"/>
    </location>
</feature>
<dbReference type="InterPro" id="IPR001680">
    <property type="entry name" value="WD40_rpt"/>
</dbReference>
<dbReference type="Pfam" id="PF24809">
    <property type="entry name" value="DUF7708"/>
    <property type="match status" value="1"/>
</dbReference>
<dbReference type="Gene3D" id="3.40.50.300">
    <property type="entry name" value="P-loop containing nucleotide triphosphate hydrolases"/>
    <property type="match status" value="1"/>
</dbReference>
<evidence type="ECO:0000259" key="5">
    <source>
        <dbReference type="PROSITE" id="PS50837"/>
    </source>
</evidence>
<evidence type="ECO:0000313" key="6">
    <source>
        <dbReference type="EMBL" id="KAJ9601892.1"/>
    </source>
</evidence>
<feature type="repeat" description="WD" evidence="3">
    <location>
        <begin position="1191"/>
        <end position="1232"/>
    </location>
</feature>
<dbReference type="PANTHER" id="PTHR19848">
    <property type="entry name" value="WD40 REPEAT PROTEIN"/>
    <property type="match status" value="1"/>
</dbReference>
<evidence type="ECO:0000256" key="4">
    <source>
        <dbReference type="SAM" id="MobiDB-lite"/>
    </source>
</evidence>
<dbReference type="InterPro" id="IPR019775">
    <property type="entry name" value="WD40_repeat_CS"/>
</dbReference>
<feature type="repeat" description="WD" evidence="3">
    <location>
        <begin position="1065"/>
        <end position="1106"/>
    </location>
</feature>
<dbReference type="Proteomes" id="UP001172673">
    <property type="component" value="Unassembled WGS sequence"/>
</dbReference>
<feature type="compositionally biased region" description="Low complexity" evidence="4">
    <location>
        <begin position="18"/>
        <end position="51"/>
    </location>
</feature>
<feature type="repeat" description="WD" evidence="3">
    <location>
        <begin position="1331"/>
        <end position="1372"/>
    </location>
</feature>
<evidence type="ECO:0000256" key="1">
    <source>
        <dbReference type="ARBA" id="ARBA00022574"/>
    </source>
</evidence>
<dbReference type="SUPFAM" id="SSF52540">
    <property type="entry name" value="P-loop containing nucleoside triphosphate hydrolases"/>
    <property type="match status" value="1"/>
</dbReference>
<evidence type="ECO:0000256" key="2">
    <source>
        <dbReference type="ARBA" id="ARBA00022737"/>
    </source>
</evidence>
<dbReference type="PROSITE" id="PS50082">
    <property type="entry name" value="WD_REPEATS_2"/>
    <property type="match status" value="11"/>
</dbReference>
<dbReference type="PROSITE" id="PS00678">
    <property type="entry name" value="WD_REPEATS_1"/>
    <property type="match status" value="11"/>
</dbReference>
<feature type="region of interest" description="Disordered" evidence="4">
    <location>
        <begin position="1395"/>
        <end position="1422"/>
    </location>
</feature>
<dbReference type="Gene3D" id="2.130.10.10">
    <property type="entry name" value="YVTN repeat-like/Quinoprotein amine dehydrogenase"/>
    <property type="match status" value="7"/>
</dbReference>
<dbReference type="InterPro" id="IPR056884">
    <property type="entry name" value="NPHP3-like_N"/>
</dbReference>
<dbReference type="EMBL" id="JAPDRK010000032">
    <property type="protein sequence ID" value="KAJ9601892.1"/>
    <property type="molecule type" value="Genomic_DNA"/>
</dbReference>
<dbReference type="InterPro" id="IPR015943">
    <property type="entry name" value="WD40/YVTN_repeat-like_dom_sf"/>
</dbReference>
<feature type="region of interest" description="Disordered" evidence="4">
    <location>
        <begin position="1"/>
        <end position="51"/>
    </location>
</feature>
<feature type="repeat" description="WD" evidence="3">
    <location>
        <begin position="1023"/>
        <end position="1064"/>
    </location>
</feature>
<dbReference type="InterPro" id="IPR011047">
    <property type="entry name" value="Quinoprotein_ADH-like_sf"/>
</dbReference>
<dbReference type="InterPro" id="IPR007111">
    <property type="entry name" value="NACHT_NTPase"/>
</dbReference>
<dbReference type="Pfam" id="PF24883">
    <property type="entry name" value="NPHP3_N"/>
    <property type="match status" value="1"/>
</dbReference>
<dbReference type="InterPro" id="IPR056125">
    <property type="entry name" value="DUF7708"/>
</dbReference>
<dbReference type="SMART" id="SM00320">
    <property type="entry name" value="WD40"/>
    <property type="match status" value="11"/>
</dbReference>
<dbReference type="SUPFAM" id="SSF50998">
    <property type="entry name" value="Quinoprotein alcohol dehydrogenase-like"/>
    <property type="match status" value="1"/>
</dbReference>
<reference evidence="6" key="1">
    <citation type="submission" date="2022-10" db="EMBL/GenBank/DDBJ databases">
        <title>Culturing micro-colonial fungi from biological soil crusts in the Mojave desert and describing Neophaeococcomyces mojavensis, and introducing the new genera and species Taxawa tesnikishii.</title>
        <authorList>
            <person name="Kurbessoian T."/>
            <person name="Stajich J.E."/>
        </authorList>
    </citation>
    <scope>NUCLEOTIDE SEQUENCE</scope>
    <source>
        <strain evidence="6">TK_41</strain>
    </source>
</reference>
<keyword evidence="7" id="KW-1185">Reference proteome</keyword>
<feature type="repeat" description="WD" evidence="3">
    <location>
        <begin position="1149"/>
        <end position="1190"/>
    </location>
</feature>
<dbReference type="InterPro" id="IPR027417">
    <property type="entry name" value="P-loop_NTPase"/>
</dbReference>
<name>A0AA38UDP1_9EURO</name>
<feature type="repeat" description="WD" evidence="3">
    <location>
        <begin position="1247"/>
        <end position="1288"/>
    </location>
</feature>
<keyword evidence="1 3" id="KW-0853">WD repeat</keyword>
<dbReference type="Pfam" id="PF00400">
    <property type="entry name" value="WD40"/>
    <property type="match status" value="7"/>
</dbReference>
<protein>
    <recommendedName>
        <fullName evidence="5">NACHT domain-containing protein</fullName>
    </recommendedName>
</protein>
<sequence>MAAATSGRKRDRVRQWLSSRGSTPSGSGPVSALVSTTTSQSTSLPASTTTQQDFHDRVLSLLSSEARDTIQRQSVTKAKDVDTLVQQALVATRQKQATCQAKRWTFTVRGHTIVLKDQADGVAKWLDRFKQVGDVASNVDPVHVGLPWAGIRLLLEAAISEQNQMAALLLGLETALYLSNRLRVYLGYLTILPISAARDNFEACLTEFHAMILRFLASAIRIYEKGSITRAFEAFWRNEDMSTFEDECNKMAHRADIEAKNCDRDLSARDRTALKQQYQNLQQVLKQLESLRIIGAQIDNVEAKIDLGKLPMASGAAFNSHHNEHDPRCHPETRIDLLREIHDWANDVNGKCIFWLKGKAGTGKSTISRTVAQTFAEQGRLGASFFFKRGEHDRQNASLFFTTIALDLARQIPGLATYMHHAIDQDPGIAHRTLKEQFDKLIYQPLIDIGPSSSAGPILVIDALDECDRKGDIRTILSLLASTRRRSSTPVRIFLTSRPELPIDLGFAHIGTESHRDVALHDIPPSTLRHDISIYLESEFRGIREEHNYLWPFDQSLDADWPGQQTMEALVELSMPLFIVAATISRFVGEHHGDPRDRLATFLDHLKTGQMYQMENTYLPTLSQILIDVEEPQERDKLCRDFRDIIGSIVLVANPLSAEALSQLLQVPRRRIDHQLRLLHPVLSVPACPDSPITLFHLSFREFLVKKSHSDRARLFAVDESFTHACLSDQCLALLQSPGGLRKDICELQDPGIRREDIDATVIDKHISPALRYACRYWIYHLQQSGRIVCDNDIVAKFLQQHFLHWLESLSLVGGMLESVNLIVTLQSLVETENSHISAFLNDARRFVLAFNSILAQAPLQVYAGAWHFSPLQSNIRSAFQDQALGSIRTGECQHTLEGHSDGVRSVVFSPDGSRVASGSYDNTVRIWDIQTGECQHTLEGHSKGVYSVVFSPDGSRVASGSDDNTVRIWDIQTGECQHTLEGHSDGVYSVVFSPDGSRVASGSGDQTVRLWDVQTGEYQHTLEGHSNWVWSVVFSPDGSRVASGSGDQTVRLWDVQTGECQHTLEGHSNWVWSVVFSPDGSRVASGSFDHTVRIWDMQTGECQYTLEGHSDGVYSVVFSPDGSRVASGSYDHTVRIWDVQTGECQHTLEGHSDGVRSVVFSPDGSRVASGSGDQTVRIWDIQTGECQHTLEGHSDGVRSVVFSPDGSRVASGSFDHTVRIWDVQRGECQHTLEGHSDGTGECQHTLEGHSDGVWSVVFSPDGSRVASGSSDHTVRIWDIQTGECQHTLEGHSAGVYSMMFSPDGSRVASGSFDHTVRIWDVQTGECQHTLEGHSDWVRSVVFSPDGSRVASSSDDKTVRIWDIMKGTELLCHDSGIFPVSAEFSKDGSSISVNGQIVTTSSSPPNPTSGSPRSRPVSASGGNLSVTDSWLMWGTKRVLWLPPEYRPGELANRSNAISIGSGNGRVTLVHLTV</sequence>
<dbReference type="PROSITE" id="PS50294">
    <property type="entry name" value="WD_REPEATS_REGION"/>
    <property type="match status" value="11"/>
</dbReference>
<gene>
    <name evidence="6" type="ORF">H2200_013607</name>
</gene>
<evidence type="ECO:0000313" key="7">
    <source>
        <dbReference type="Proteomes" id="UP001172673"/>
    </source>
</evidence>
<dbReference type="Pfam" id="PF25173">
    <property type="entry name" value="Beta-prop_WDR3_1st"/>
    <property type="match status" value="1"/>
</dbReference>
<dbReference type="InterPro" id="IPR020472">
    <property type="entry name" value="WD40_PAC1"/>
</dbReference>
<feature type="repeat" description="WD" evidence="3">
    <location>
        <begin position="1289"/>
        <end position="1330"/>
    </location>
</feature>
<dbReference type="CDD" id="cd00200">
    <property type="entry name" value="WD40"/>
    <property type="match status" value="2"/>
</dbReference>
<dbReference type="InterPro" id="IPR036322">
    <property type="entry name" value="WD40_repeat_dom_sf"/>
</dbReference>
<dbReference type="PROSITE" id="PS50837">
    <property type="entry name" value="NACHT"/>
    <property type="match status" value="1"/>
</dbReference>